<dbReference type="STRING" id="1283841.A0A084Q7T4"/>
<dbReference type="InParanoid" id="A0A084Q7T4"/>
<dbReference type="OrthoDB" id="9979195at2759"/>
<evidence type="ECO:0000313" key="1">
    <source>
        <dbReference type="EMBL" id="KFA60019.1"/>
    </source>
</evidence>
<gene>
    <name evidence="1" type="ORF">S40285_10667</name>
</gene>
<reference evidence="1 2" key="1">
    <citation type="journal article" date="2014" name="BMC Genomics">
        <title>Comparative genome sequencing reveals chemotype-specific gene clusters in the toxigenic black mold Stachybotrys.</title>
        <authorList>
            <person name="Semeiks J."/>
            <person name="Borek D."/>
            <person name="Otwinowski Z."/>
            <person name="Grishin N.V."/>
        </authorList>
    </citation>
    <scope>NUCLEOTIDE SEQUENCE [LARGE SCALE GENOMIC DNA]</scope>
    <source>
        <strain evidence="1 2">IBT 40285</strain>
    </source>
</reference>
<dbReference type="EMBL" id="KL661945">
    <property type="protein sequence ID" value="KFA60019.1"/>
    <property type="molecule type" value="Genomic_DNA"/>
</dbReference>
<proteinExistence type="predicted"/>
<dbReference type="AlphaFoldDB" id="A0A084Q7T4"/>
<protein>
    <submittedName>
        <fullName evidence="1">Uncharacterized protein</fullName>
    </submittedName>
</protein>
<sequence length="169" mass="18254">MTELQGLLAYADERLHPSWENGGLYYPRNDSLTDEEGDWAHMDPCTGNAAIGYAGLNVKDGQKMMCEQPWTRETLAARPWIDNIGLSVGVDCLRGVGDAEAAALVLTLKSWNGRDVEVAPVARNLDAGAWAVYVGGNLVRSKSMERSGSFEVDVTVGGEGVDIVFVKHA</sequence>
<dbReference type="Proteomes" id="UP000028524">
    <property type="component" value="Unassembled WGS sequence"/>
</dbReference>
<name>A0A084Q7T4_STAC4</name>
<organism evidence="1 2">
    <name type="scientific">Stachybotrys chlorohalonatus (strain IBT 40285)</name>
    <dbReference type="NCBI Taxonomy" id="1283841"/>
    <lineage>
        <taxon>Eukaryota</taxon>
        <taxon>Fungi</taxon>
        <taxon>Dikarya</taxon>
        <taxon>Ascomycota</taxon>
        <taxon>Pezizomycotina</taxon>
        <taxon>Sordariomycetes</taxon>
        <taxon>Hypocreomycetidae</taxon>
        <taxon>Hypocreales</taxon>
        <taxon>Stachybotryaceae</taxon>
        <taxon>Stachybotrys</taxon>
    </lineage>
</organism>
<accession>A0A084Q7T4</accession>
<dbReference type="HOGENOM" id="CLU_1579530_0_0_1"/>
<keyword evidence="2" id="KW-1185">Reference proteome</keyword>
<evidence type="ECO:0000313" key="2">
    <source>
        <dbReference type="Proteomes" id="UP000028524"/>
    </source>
</evidence>